<feature type="transmembrane region" description="Helical" evidence="1">
    <location>
        <begin position="12"/>
        <end position="36"/>
    </location>
</feature>
<name>A0ABW8YMX0_9SPHN</name>
<evidence type="ECO:0000313" key="3">
    <source>
        <dbReference type="Proteomes" id="UP001629244"/>
    </source>
</evidence>
<organism evidence="2 3">
    <name type="scientific">Sphingomonas plantiphila</name>
    <dbReference type="NCBI Taxonomy" id="3163295"/>
    <lineage>
        <taxon>Bacteria</taxon>
        <taxon>Pseudomonadati</taxon>
        <taxon>Pseudomonadota</taxon>
        <taxon>Alphaproteobacteria</taxon>
        <taxon>Sphingomonadales</taxon>
        <taxon>Sphingomonadaceae</taxon>
        <taxon>Sphingomonas</taxon>
    </lineage>
</organism>
<feature type="transmembrane region" description="Helical" evidence="1">
    <location>
        <begin position="146"/>
        <end position="171"/>
    </location>
</feature>
<proteinExistence type="predicted"/>
<keyword evidence="1" id="KW-0812">Transmembrane</keyword>
<dbReference type="Pfam" id="PF03929">
    <property type="entry name" value="PepSY_TM"/>
    <property type="match status" value="1"/>
</dbReference>
<dbReference type="RefSeq" id="WP_408078524.1">
    <property type="nucleotide sequence ID" value="NZ_JBELQC010000001.1"/>
</dbReference>
<feature type="transmembrane region" description="Helical" evidence="1">
    <location>
        <begin position="340"/>
        <end position="361"/>
    </location>
</feature>
<keyword evidence="3" id="KW-1185">Reference proteome</keyword>
<dbReference type="PANTHER" id="PTHR34219">
    <property type="entry name" value="IRON-REGULATED INNER MEMBRANE PROTEIN-RELATED"/>
    <property type="match status" value="1"/>
</dbReference>
<accession>A0ABW8YMX0</accession>
<evidence type="ECO:0000256" key="1">
    <source>
        <dbReference type="SAM" id="Phobius"/>
    </source>
</evidence>
<dbReference type="InterPro" id="IPR005625">
    <property type="entry name" value="PepSY-ass_TM"/>
</dbReference>
<keyword evidence="1" id="KW-0472">Membrane</keyword>
<protein>
    <submittedName>
        <fullName evidence="2">PepSY-associated TM helix domain-containing protein</fullName>
    </submittedName>
</protein>
<sequence length="382" mass="40338">MTRSTIKAWFLVHKWSSIVSTAFLLMLCVTGLPLIFHDEIEALGGHDAAAAMQGTPSAEGGVPLDSLIAKAVAQGGGGVPLFIGFSQDNPIVTVTTGPTPDAPGSAMRLFSYDRSTGASAGEIREEGVMHFLLQLHTDMFLGLPGMLFLGVMGALFVLAIVSGVVLYVPFMRRLRFGTLRRTRSKRVRRLDTHNLLGVVTLGWALVVGLTGVINAFADPLTDSWREGELKAMVAAHGADRPLAPADYGSVDKAMAAAKAALPGVSPQFIGFPGGAWSSGRHYAIFFQGDTPLTSHVLTPALVDAASGTVTDTASMPALNQALMLSKPLHFGDYGGIALKILWAVLTLATIWVLWSGLQLWLGKGARGTERAVDEIVHAGAAL</sequence>
<dbReference type="PANTHER" id="PTHR34219:SF3">
    <property type="entry name" value="BLL7967 PROTEIN"/>
    <property type="match status" value="1"/>
</dbReference>
<dbReference type="EMBL" id="JBELQC010000001">
    <property type="protein sequence ID" value="MFL9841631.1"/>
    <property type="molecule type" value="Genomic_DNA"/>
</dbReference>
<gene>
    <name evidence="2" type="ORF">ABS767_11710</name>
</gene>
<reference evidence="2 3" key="1">
    <citation type="submission" date="2024-06" db="EMBL/GenBank/DDBJ databases">
        <authorList>
            <person name="Kaempfer P."/>
            <person name="Viver T."/>
        </authorList>
    </citation>
    <scope>NUCLEOTIDE SEQUENCE [LARGE SCALE GENOMIC DNA]</scope>
    <source>
        <strain evidence="2 3">ST-64</strain>
    </source>
</reference>
<keyword evidence="1" id="KW-1133">Transmembrane helix</keyword>
<feature type="transmembrane region" description="Helical" evidence="1">
    <location>
        <begin position="192"/>
        <end position="217"/>
    </location>
</feature>
<dbReference type="Proteomes" id="UP001629244">
    <property type="component" value="Unassembled WGS sequence"/>
</dbReference>
<evidence type="ECO:0000313" key="2">
    <source>
        <dbReference type="EMBL" id="MFL9841631.1"/>
    </source>
</evidence>
<comment type="caution">
    <text evidence="2">The sequence shown here is derived from an EMBL/GenBank/DDBJ whole genome shotgun (WGS) entry which is preliminary data.</text>
</comment>